<protein>
    <submittedName>
        <fullName evidence="15">LIM/homeobox protein Lhx3 isoform X1</fullName>
    </submittedName>
</protein>
<accession>A0ABM4MK87</accession>
<evidence type="ECO:0000256" key="1">
    <source>
        <dbReference type="ARBA" id="ARBA00004123"/>
    </source>
</evidence>
<organism evidence="14 15">
    <name type="scientific">Equus przewalskii</name>
    <name type="common">Przewalski's horse</name>
    <name type="synonym">Equus caballus przewalskii</name>
    <dbReference type="NCBI Taxonomy" id="9798"/>
    <lineage>
        <taxon>Eukaryota</taxon>
        <taxon>Metazoa</taxon>
        <taxon>Chordata</taxon>
        <taxon>Craniata</taxon>
        <taxon>Vertebrata</taxon>
        <taxon>Euteleostomi</taxon>
        <taxon>Mammalia</taxon>
        <taxon>Eutheria</taxon>
        <taxon>Laurasiatheria</taxon>
        <taxon>Perissodactyla</taxon>
        <taxon>Equidae</taxon>
        <taxon>Equus</taxon>
    </lineage>
</organism>
<dbReference type="PROSITE" id="PS00478">
    <property type="entry name" value="LIM_DOMAIN_1"/>
    <property type="match status" value="2"/>
</dbReference>
<dbReference type="PANTHER" id="PTHR24208">
    <property type="entry name" value="LIM/HOMEOBOX PROTEIN LHX"/>
    <property type="match status" value="1"/>
</dbReference>
<feature type="compositionally biased region" description="Basic and acidic residues" evidence="12">
    <location>
        <begin position="231"/>
        <end position="243"/>
    </location>
</feature>
<feature type="region of interest" description="Disordered" evidence="12">
    <location>
        <begin position="263"/>
        <end position="439"/>
    </location>
</feature>
<evidence type="ECO:0000256" key="7">
    <source>
        <dbReference type="ARBA" id="ARBA00023155"/>
    </source>
</evidence>
<feature type="compositionally biased region" description="Basic residues" evidence="12">
    <location>
        <begin position="322"/>
        <end position="334"/>
    </location>
</feature>
<dbReference type="SMART" id="SM00132">
    <property type="entry name" value="LIM"/>
    <property type="match status" value="2"/>
</dbReference>
<evidence type="ECO:0000256" key="6">
    <source>
        <dbReference type="ARBA" id="ARBA00023125"/>
    </source>
</evidence>
<reference evidence="15" key="1">
    <citation type="submission" date="2025-08" db="UniProtKB">
        <authorList>
            <consortium name="RefSeq"/>
        </authorList>
    </citation>
    <scope>IDENTIFICATION</scope>
    <source>
        <tissue evidence="15">Blood</tissue>
    </source>
</reference>
<dbReference type="RefSeq" id="XP_070453109.1">
    <property type="nucleotide sequence ID" value="XM_070597008.1"/>
</dbReference>
<keyword evidence="10" id="KW-0539">Nucleus</keyword>
<name>A0ABM4MK87_EQUPR</name>
<evidence type="ECO:0000256" key="4">
    <source>
        <dbReference type="ARBA" id="ARBA00023015"/>
    </source>
</evidence>
<gene>
    <name evidence="15" type="primary">LHX3</name>
</gene>
<keyword evidence="2 11" id="KW-0479">Metal-binding</keyword>
<evidence type="ECO:0000256" key="12">
    <source>
        <dbReference type="SAM" id="MobiDB-lite"/>
    </source>
</evidence>
<evidence type="ECO:0000256" key="3">
    <source>
        <dbReference type="ARBA" id="ARBA00022833"/>
    </source>
</evidence>
<evidence type="ECO:0000256" key="2">
    <source>
        <dbReference type="ARBA" id="ARBA00022723"/>
    </source>
</evidence>
<dbReference type="InterPro" id="IPR001781">
    <property type="entry name" value="Znf_LIM"/>
</dbReference>
<evidence type="ECO:0000256" key="8">
    <source>
        <dbReference type="ARBA" id="ARBA00023159"/>
    </source>
</evidence>
<dbReference type="Proteomes" id="UP001652662">
    <property type="component" value="Chromosome 26"/>
</dbReference>
<dbReference type="SUPFAM" id="SSF57716">
    <property type="entry name" value="Glucocorticoid receptor-like (DNA-binding domain)"/>
    <property type="match status" value="2"/>
</dbReference>
<dbReference type="InterPro" id="IPR049593">
    <property type="entry name" value="Lhx3_LIM1"/>
</dbReference>
<dbReference type="InterPro" id="IPR049594">
    <property type="entry name" value="Lhx3/4-like_LIM2"/>
</dbReference>
<feature type="domain" description="LIM zinc-binding" evidence="13">
    <location>
        <begin position="32"/>
        <end position="91"/>
    </location>
</feature>
<evidence type="ECO:0000256" key="10">
    <source>
        <dbReference type="ARBA" id="ARBA00023242"/>
    </source>
</evidence>
<dbReference type="PANTHER" id="PTHR24208:SF91">
    <property type="entry name" value="LIM_HOMEOBOX PROTEIN LHX3"/>
    <property type="match status" value="1"/>
</dbReference>
<evidence type="ECO:0000256" key="9">
    <source>
        <dbReference type="ARBA" id="ARBA00023163"/>
    </source>
</evidence>
<evidence type="ECO:0000256" key="11">
    <source>
        <dbReference type="PROSITE-ProRule" id="PRU00125"/>
    </source>
</evidence>
<dbReference type="CDD" id="cd09467">
    <property type="entry name" value="LIM1_Lhx3b"/>
    <property type="match status" value="1"/>
</dbReference>
<keyword evidence="7" id="KW-0371">Homeobox</keyword>
<keyword evidence="6" id="KW-0238">DNA-binding</keyword>
<dbReference type="Gene3D" id="2.10.110.10">
    <property type="entry name" value="Cysteine Rich Protein"/>
    <property type="match status" value="2"/>
</dbReference>
<comment type="subcellular location">
    <subcellularLocation>
        <location evidence="1">Nucleus</location>
    </subcellularLocation>
</comment>
<feature type="compositionally biased region" description="Pro residues" evidence="12">
    <location>
        <begin position="166"/>
        <end position="175"/>
    </location>
</feature>
<feature type="compositionally biased region" description="Low complexity" evidence="12">
    <location>
        <begin position="374"/>
        <end position="384"/>
    </location>
</feature>
<keyword evidence="3 11" id="KW-0862">Zinc</keyword>
<evidence type="ECO:0000313" key="15">
    <source>
        <dbReference type="RefSeq" id="XP_070453109.1"/>
    </source>
</evidence>
<proteinExistence type="predicted"/>
<keyword evidence="8" id="KW-0010">Activator</keyword>
<keyword evidence="14" id="KW-1185">Reference proteome</keyword>
<evidence type="ECO:0000313" key="14">
    <source>
        <dbReference type="Proteomes" id="UP001652662"/>
    </source>
</evidence>
<sequence>MLLEMELQRDRDGPGAPAAAAVCTFRGTREIPLCAGCDQHILDRFILKALDRHWHSKCLKCSDCHTPLAERCFSRGESVYCKDDFFKRFGTKCAACQLGIPPTQVVRRAQDFVYHLHCFACVVCKRQLATGDEFYLMEDSRLVCKADYETAKQRGPDARTRLSPLIPAPARPARPPDPRGAVGNWAGRYLGPPRSLGPGLGGAGTSGRSEEQAQPHPPPRCRGRGHGQAAAHDHHGQAAGDAQERLQHVAEAGAPRARAALLRDRPGHARRAGVVPEPPRQGKEAQEGRGPAALGPVFPQHEARPRRLQVRQGQHSGGGAGQRRRGLLHGRTLHGRNGPCQRPLRQPGGAHPRLGPSHGSPRQLPAGARGLGRPGAVSGAAPRQPLRRPPLPGCPAEPSWPPAPPLQLGVPRCQLGPCAHGSPEWAPAHEGAGRERTQL</sequence>
<feature type="compositionally biased region" description="Pro residues" evidence="12">
    <location>
        <begin position="387"/>
        <end position="405"/>
    </location>
</feature>
<feature type="region of interest" description="Disordered" evidence="12">
    <location>
        <begin position="153"/>
        <end position="243"/>
    </location>
</feature>
<dbReference type="PROSITE" id="PS50023">
    <property type="entry name" value="LIM_DOMAIN_2"/>
    <property type="match status" value="2"/>
</dbReference>
<keyword evidence="9" id="KW-0804">Transcription</keyword>
<evidence type="ECO:0000259" key="13">
    <source>
        <dbReference type="PROSITE" id="PS50023"/>
    </source>
</evidence>
<dbReference type="GeneID" id="103566741"/>
<feature type="compositionally biased region" description="Low complexity" evidence="12">
    <location>
        <begin position="187"/>
        <end position="197"/>
    </location>
</feature>
<evidence type="ECO:0000256" key="5">
    <source>
        <dbReference type="ARBA" id="ARBA00023038"/>
    </source>
</evidence>
<dbReference type="Pfam" id="PF00412">
    <property type="entry name" value="LIM"/>
    <property type="match status" value="2"/>
</dbReference>
<dbReference type="InterPro" id="IPR050453">
    <property type="entry name" value="LIM_Homeobox_TF"/>
</dbReference>
<keyword evidence="4" id="KW-0805">Transcription regulation</keyword>
<dbReference type="CDD" id="cd09376">
    <property type="entry name" value="LIM2_Lhx3_Lhx4"/>
    <property type="match status" value="1"/>
</dbReference>
<keyword evidence="5 11" id="KW-0440">LIM domain</keyword>
<feature type="domain" description="LIM zinc-binding" evidence="13">
    <location>
        <begin position="92"/>
        <end position="154"/>
    </location>
</feature>